<accession>I3UBQ6</accession>
<reference evidence="1 2" key="1">
    <citation type="journal article" date="2011" name="J. Bacteriol.">
        <title>Whole-genome shotgun sequencing of the sulfur-oxidizing chemoautotroph Tetrathiobacter kashmirensis.</title>
        <authorList>
            <person name="Ghosh W."/>
            <person name="George A."/>
            <person name="Agarwal A."/>
            <person name="Raj P."/>
            <person name="Alam M."/>
            <person name="Pyne P."/>
            <person name="Das Gupta S.K."/>
        </authorList>
    </citation>
    <scope>NUCLEOTIDE SEQUENCE [LARGE SCALE GENOMIC DNA]</scope>
    <source>
        <strain evidence="1 2">WT001</strain>
    </source>
</reference>
<evidence type="ECO:0000313" key="1">
    <source>
        <dbReference type="EMBL" id="AFK62444.1"/>
    </source>
</evidence>
<organism evidence="1 2">
    <name type="scientific">Advenella kashmirensis (strain DSM 17095 / LMG 22695 / WT001)</name>
    <name type="common">Tetrathiobacter kashmirensis</name>
    <dbReference type="NCBI Taxonomy" id="1036672"/>
    <lineage>
        <taxon>Bacteria</taxon>
        <taxon>Pseudomonadati</taxon>
        <taxon>Pseudomonadota</taxon>
        <taxon>Betaproteobacteria</taxon>
        <taxon>Burkholderiales</taxon>
        <taxon>Alcaligenaceae</taxon>
    </lineage>
</organism>
<gene>
    <name evidence="1" type="ordered locus">TKWG_11120</name>
</gene>
<dbReference type="EMBL" id="CP003555">
    <property type="protein sequence ID" value="AFK62444.1"/>
    <property type="molecule type" value="Genomic_DNA"/>
</dbReference>
<reference evidence="2" key="2">
    <citation type="journal article" date="2013" name="PLoS ONE">
        <title>Genome implosion elicits host-confinement in Alcaligenaceae: evidence from the comparative genomics of Tetrathiobacter kashmirensis, a pathogen in the making.</title>
        <authorList>
            <person name="Ghosh W."/>
            <person name="Alam M."/>
            <person name="Roy C."/>
            <person name="Pyne P."/>
            <person name="George A."/>
            <person name="Chakraborty R."/>
            <person name="Majumder S."/>
            <person name="Agarwal A."/>
            <person name="Chakraborty S."/>
            <person name="Majumdar S."/>
            <person name="Gupta S.K."/>
        </authorList>
    </citation>
    <scope>NUCLEOTIDE SEQUENCE [LARGE SCALE GENOMIC DNA]</scope>
    <source>
        <strain evidence="2">WT001</strain>
    </source>
</reference>
<proteinExistence type="predicted"/>
<protein>
    <submittedName>
        <fullName evidence="1">Uncharacterized protein</fullName>
    </submittedName>
</protein>
<sequence>MAIDTADQSTKENTAITVVIATIALGLTTEGIGPTENTVVIGITVAIGTIALTGHTTGVITAINTFC</sequence>
<keyword evidence="2" id="KW-1185">Reference proteome</keyword>
<dbReference type="AlphaFoldDB" id="I3UBQ6"/>
<dbReference type="Proteomes" id="UP000005267">
    <property type="component" value="Chromosome"/>
</dbReference>
<dbReference type="KEGG" id="aka:TKWG_11120"/>
<dbReference type="HOGENOM" id="CLU_2802791_0_0_4"/>
<evidence type="ECO:0000313" key="2">
    <source>
        <dbReference type="Proteomes" id="UP000005267"/>
    </source>
</evidence>
<name>I3UBQ6_ADVKW</name>